<dbReference type="PANTHER" id="PTHR43304">
    <property type="entry name" value="PHYTOCHROME-LIKE PROTEIN CPH1"/>
    <property type="match status" value="1"/>
</dbReference>
<dbReference type="EMBL" id="JAHESF010000036">
    <property type="protein sequence ID" value="MBT1700210.1"/>
    <property type="molecule type" value="Genomic_DNA"/>
</dbReference>
<dbReference type="InterPro" id="IPR005467">
    <property type="entry name" value="His_kinase_dom"/>
</dbReference>
<dbReference type="PROSITE" id="PS50112">
    <property type="entry name" value="PAS"/>
    <property type="match status" value="1"/>
</dbReference>
<dbReference type="GO" id="GO:0000155">
    <property type="term" value="F:phosphorelay sensor kinase activity"/>
    <property type="evidence" value="ECO:0007669"/>
    <property type="project" value="InterPro"/>
</dbReference>
<evidence type="ECO:0000256" key="2">
    <source>
        <dbReference type="ARBA" id="ARBA00012438"/>
    </source>
</evidence>
<feature type="domain" description="PAS" evidence="7">
    <location>
        <begin position="239"/>
        <end position="310"/>
    </location>
</feature>
<dbReference type="Gene3D" id="3.30.565.10">
    <property type="entry name" value="Histidine kinase-like ATPase, C-terminal domain"/>
    <property type="match status" value="1"/>
</dbReference>
<dbReference type="AlphaFoldDB" id="A0AAP2GRP0"/>
<dbReference type="InterPro" id="IPR000014">
    <property type="entry name" value="PAS"/>
</dbReference>
<keyword evidence="10" id="KW-1185">Reference proteome</keyword>
<dbReference type="Pfam" id="PF00512">
    <property type="entry name" value="HisKA"/>
    <property type="match status" value="1"/>
</dbReference>
<dbReference type="InterPro" id="IPR003594">
    <property type="entry name" value="HATPase_dom"/>
</dbReference>
<dbReference type="CDD" id="cd00075">
    <property type="entry name" value="HATPase"/>
    <property type="match status" value="1"/>
</dbReference>
<dbReference type="CDD" id="cd00082">
    <property type="entry name" value="HisKA"/>
    <property type="match status" value="1"/>
</dbReference>
<dbReference type="SMART" id="SM00387">
    <property type="entry name" value="HATPase_c"/>
    <property type="match status" value="1"/>
</dbReference>
<dbReference type="InterPro" id="IPR001610">
    <property type="entry name" value="PAC"/>
</dbReference>
<comment type="caution">
    <text evidence="9">The sequence shown here is derived from an EMBL/GenBank/DDBJ whole genome shotgun (WGS) entry which is preliminary data.</text>
</comment>
<keyword evidence="3" id="KW-0597">Phosphoprotein</keyword>
<evidence type="ECO:0000313" key="10">
    <source>
        <dbReference type="Proteomes" id="UP001319200"/>
    </source>
</evidence>
<dbReference type="Gene3D" id="1.10.287.130">
    <property type="match status" value="1"/>
</dbReference>
<evidence type="ECO:0000259" key="8">
    <source>
        <dbReference type="PROSITE" id="PS50113"/>
    </source>
</evidence>
<dbReference type="InterPro" id="IPR000700">
    <property type="entry name" value="PAS-assoc_C"/>
</dbReference>
<dbReference type="InterPro" id="IPR036097">
    <property type="entry name" value="HisK_dim/P_sf"/>
</dbReference>
<dbReference type="SMART" id="SM00388">
    <property type="entry name" value="HisKA"/>
    <property type="match status" value="1"/>
</dbReference>
<name>A0AAP2GRP0_9BACT</name>
<dbReference type="PROSITE" id="PS50113">
    <property type="entry name" value="PAC"/>
    <property type="match status" value="3"/>
</dbReference>
<dbReference type="PRINTS" id="PR00344">
    <property type="entry name" value="BCTRLSENSOR"/>
</dbReference>
<evidence type="ECO:0000256" key="3">
    <source>
        <dbReference type="ARBA" id="ARBA00022553"/>
    </source>
</evidence>
<feature type="domain" description="PAC" evidence="8">
    <location>
        <begin position="62"/>
        <end position="114"/>
    </location>
</feature>
<feature type="domain" description="PAC" evidence="8">
    <location>
        <begin position="314"/>
        <end position="366"/>
    </location>
</feature>
<feature type="domain" description="Histidine kinase" evidence="6">
    <location>
        <begin position="384"/>
        <end position="596"/>
    </location>
</feature>
<dbReference type="RefSeq" id="WP_254168638.1">
    <property type="nucleotide sequence ID" value="NZ_JAHESF010000036.1"/>
</dbReference>
<dbReference type="InterPro" id="IPR004358">
    <property type="entry name" value="Sig_transdc_His_kin-like_C"/>
</dbReference>
<dbReference type="SUPFAM" id="SSF47384">
    <property type="entry name" value="Homodimeric domain of signal transducing histidine kinase"/>
    <property type="match status" value="1"/>
</dbReference>
<dbReference type="InterPro" id="IPR052162">
    <property type="entry name" value="Sensor_kinase/Photoreceptor"/>
</dbReference>
<dbReference type="NCBIfam" id="TIGR00229">
    <property type="entry name" value="sensory_box"/>
    <property type="match status" value="2"/>
</dbReference>
<evidence type="ECO:0000256" key="1">
    <source>
        <dbReference type="ARBA" id="ARBA00000085"/>
    </source>
</evidence>
<dbReference type="Pfam" id="PF02518">
    <property type="entry name" value="HATPase_c"/>
    <property type="match status" value="1"/>
</dbReference>
<dbReference type="EC" id="2.7.13.3" evidence="2"/>
<keyword evidence="4" id="KW-0808">Transferase</keyword>
<dbReference type="SUPFAM" id="SSF55785">
    <property type="entry name" value="PYP-like sensor domain (PAS domain)"/>
    <property type="match status" value="3"/>
</dbReference>
<dbReference type="InterPro" id="IPR035965">
    <property type="entry name" value="PAS-like_dom_sf"/>
</dbReference>
<dbReference type="InterPro" id="IPR036890">
    <property type="entry name" value="HATPase_C_sf"/>
</dbReference>
<dbReference type="CDD" id="cd00130">
    <property type="entry name" value="PAS"/>
    <property type="match status" value="2"/>
</dbReference>
<evidence type="ECO:0000313" key="9">
    <source>
        <dbReference type="EMBL" id="MBT1700210.1"/>
    </source>
</evidence>
<gene>
    <name evidence="9" type="ORF">KK083_25200</name>
</gene>
<dbReference type="InterPro" id="IPR013656">
    <property type="entry name" value="PAS_4"/>
</dbReference>
<keyword evidence="5" id="KW-0418">Kinase</keyword>
<proteinExistence type="predicted"/>
<protein>
    <recommendedName>
        <fullName evidence="2">histidine kinase</fullName>
        <ecNumber evidence="2">2.7.13.3</ecNumber>
    </recommendedName>
</protein>
<dbReference type="PROSITE" id="PS50109">
    <property type="entry name" value="HIS_KIN"/>
    <property type="match status" value="1"/>
</dbReference>
<dbReference type="PANTHER" id="PTHR43304:SF1">
    <property type="entry name" value="PAC DOMAIN-CONTAINING PROTEIN"/>
    <property type="match status" value="1"/>
</dbReference>
<reference evidence="9 10" key="1">
    <citation type="submission" date="2021-05" db="EMBL/GenBank/DDBJ databases">
        <title>A Polyphasic approach of four new species of the genus Ohtaekwangia: Ohtaekwangia histidinii sp. nov., Ohtaekwangia cretensis sp. nov., Ohtaekwangia indiensis sp. nov., Ohtaekwangia reichenbachii sp. nov. from diverse environment.</title>
        <authorList>
            <person name="Octaviana S."/>
        </authorList>
    </citation>
    <scope>NUCLEOTIDE SEQUENCE [LARGE SCALE GENOMIC DNA]</scope>
    <source>
        <strain evidence="9 10">PWU4</strain>
    </source>
</reference>
<dbReference type="SMART" id="SM00086">
    <property type="entry name" value="PAC"/>
    <property type="match status" value="3"/>
</dbReference>
<dbReference type="Pfam" id="PF08448">
    <property type="entry name" value="PAS_4"/>
    <property type="match status" value="1"/>
</dbReference>
<dbReference type="Pfam" id="PF13426">
    <property type="entry name" value="PAS_9"/>
    <property type="match status" value="2"/>
</dbReference>
<comment type="catalytic activity">
    <reaction evidence="1">
        <text>ATP + protein L-histidine = ADP + protein N-phospho-L-histidine.</text>
        <dbReference type="EC" id="2.7.13.3"/>
    </reaction>
</comment>
<evidence type="ECO:0000256" key="4">
    <source>
        <dbReference type="ARBA" id="ARBA00022679"/>
    </source>
</evidence>
<feature type="domain" description="PAC" evidence="8">
    <location>
        <begin position="192"/>
        <end position="242"/>
    </location>
</feature>
<evidence type="ECO:0000256" key="5">
    <source>
        <dbReference type="ARBA" id="ARBA00022777"/>
    </source>
</evidence>
<evidence type="ECO:0000259" key="7">
    <source>
        <dbReference type="PROSITE" id="PS50112"/>
    </source>
</evidence>
<evidence type="ECO:0000259" key="6">
    <source>
        <dbReference type="PROSITE" id="PS50109"/>
    </source>
</evidence>
<dbReference type="InterPro" id="IPR003661">
    <property type="entry name" value="HisK_dim/P_dom"/>
</dbReference>
<dbReference type="SMART" id="SM00091">
    <property type="entry name" value="PAS"/>
    <property type="match status" value="2"/>
</dbReference>
<dbReference type="Proteomes" id="UP001319200">
    <property type="component" value="Unassembled WGS sequence"/>
</dbReference>
<organism evidence="9 10">
    <name type="scientific">Chryseosolibacter histidini</name>
    <dbReference type="NCBI Taxonomy" id="2782349"/>
    <lineage>
        <taxon>Bacteria</taxon>
        <taxon>Pseudomonadati</taxon>
        <taxon>Bacteroidota</taxon>
        <taxon>Cytophagia</taxon>
        <taxon>Cytophagales</taxon>
        <taxon>Chryseotaleaceae</taxon>
        <taxon>Chryseosolibacter</taxon>
    </lineage>
</organism>
<dbReference type="Gene3D" id="3.30.450.20">
    <property type="entry name" value="PAS domain"/>
    <property type="match status" value="3"/>
</dbReference>
<sequence length="599" mass="67161">MQTSSTENPVVTFLIDQSGILTLSGDCDLARLGLKRQVRTGESVFNLNHGEASIAAIVRRALGGEHVTTTVAVNGQTFSNSYAPLFDAGGKVKQVIGVSYDVTERKKKDEILRKSEFKLWMLFNSANDAIFTMDNKTFIDCNEATLRIFQCSKDQIVGQTPYRFSPPQQPDGRPSEEAAMEKINAALSGKPQFFEWRHIRYDGTPFDAEVSLNRLDLEDEIFIQAIVRDVSERKKAEEENRRLAMVANTTTNMVVLADGEGKIAWVNPAFTRITGYSLEEVKGKKPGSFLQGPATDGAIIALMREKLSKGTGFKDVEIINYNKDGKPYWVSIEVQPIYDRAGQVTQFIAIQSDITERKATQHALLERNEELVKINAELDRFVYSASHDLRAPIASLLGLIEVARLEKSLDNIENLLNMQKTSLLRLDRFIRDIVDHSRNMRLSVEPEAVNFEHIVHATFEQLQFMDNVNRLRKVINIKQAVKFYTSPTRLDIIFNNLISNAIKYADLRKEDPFLEITVSLNQAGAEIRVRDNGEGIPAESLPKIFDMFFRASGRGSGSGLGLYIVKEAIQKIGGNVQVRSEYGQGTEFVVEIPNLAGQR</sequence>
<accession>A0AAP2GRP0</accession>
<dbReference type="SUPFAM" id="SSF55874">
    <property type="entry name" value="ATPase domain of HSP90 chaperone/DNA topoisomerase II/histidine kinase"/>
    <property type="match status" value="1"/>
</dbReference>